<dbReference type="InterPro" id="IPR020449">
    <property type="entry name" value="Tscrpt_reg_AraC-type_HTH"/>
</dbReference>
<evidence type="ECO:0000256" key="2">
    <source>
        <dbReference type="ARBA" id="ARBA00023125"/>
    </source>
</evidence>
<dbReference type="EMBL" id="JAJMLW010000002">
    <property type="protein sequence ID" value="MCI2242148.1"/>
    <property type="molecule type" value="Genomic_DNA"/>
</dbReference>
<name>A0ABS9WH07_9ACTN</name>
<evidence type="ECO:0000256" key="3">
    <source>
        <dbReference type="ARBA" id="ARBA00023163"/>
    </source>
</evidence>
<accession>A0ABS9WH07</accession>
<dbReference type="Gene3D" id="1.10.10.60">
    <property type="entry name" value="Homeodomain-like"/>
    <property type="match status" value="2"/>
</dbReference>
<dbReference type="InterPro" id="IPR029442">
    <property type="entry name" value="GyrI-like"/>
</dbReference>
<keyword evidence="3" id="KW-0804">Transcription</keyword>
<dbReference type="InterPro" id="IPR009057">
    <property type="entry name" value="Homeodomain-like_sf"/>
</dbReference>
<dbReference type="InterPro" id="IPR011256">
    <property type="entry name" value="Reg_factor_effector_dom_sf"/>
</dbReference>
<dbReference type="PRINTS" id="PR00032">
    <property type="entry name" value="HTHARAC"/>
</dbReference>
<evidence type="ECO:0000259" key="4">
    <source>
        <dbReference type="PROSITE" id="PS01124"/>
    </source>
</evidence>
<dbReference type="SMART" id="SM00342">
    <property type="entry name" value="HTH_ARAC"/>
    <property type="match status" value="1"/>
</dbReference>
<dbReference type="RefSeq" id="WP_242165073.1">
    <property type="nucleotide sequence ID" value="NZ_JAJMLW010000002.1"/>
</dbReference>
<reference evidence="5" key="1">
    <citation type="submission" date="2021-11" db="EMBL/GenBank/DDBJ databases">
        <title>A Novel Adlercreutzia Species, isolated from a Allomyrina dichotoma larva feces.</title>
        <authorList>
            <person name="Suh M.K."/>
        </authorList>
    </citation>
    <scope>NUCLEOTIDE SEQUENCE</scope>
    <source>
        <strain evidence="5">JBNU-10</strain>
    </source>
</reference>
<evidence type="ECO:0000313" key="6">
    <source>
        <dbReference type="Proteomes" id="UP001430755"/>
    </source>
</evidence>
<dbReference type="SMART" id="SM00871">
    <property type="entry name" value="AraC_E_bind"/>
    <property type="match status" value="1"/>
</dbReference>
<dbReference type="InterPro" id="IPR018062">
    <property type="entry name" value="HTH_AraC-typ_CS"/>
</dbReference>
<dbReference type="PROSITE" id="PS01124">
    <property type="entry name" value="HTH_ARAC_FAMILY_2"/>
    <property type="match status" value="1"/>
</dbReference>
<dbReference type="PANTHER" id="PTHR47504">
    <property type="entry name" value="RIGHT ORIGIN-BINDING PROTEIN"/>
    <property type="match status" value="1"/>
</dbReference>
<comment type="caution">
    <text evidence="5">The sequence shown here is derived from an EMBL/GenBank/DDBJ whole genome shotgun (WGS) entry which is preliminary data.</text>
</comment>
<protein>
    <submittedName>
        <fullName evidence="5">AraC family transcriptional regulator</fullName>
    </submittedName>
</protein>
<evidence type="ECO:0000256" key="1">
    <source>
        <dbReference type="ARBA" id="ARBA00023015"/>
    </source>
</evidence>
<dbReference type="Pfam" id="PF06445">
    <property type="entry name" value="GyrI-like"/>
    <property type="match status" value="1"/>
</dbReference>
<dbReference type="Pfam" id="PF12833">
    <property type="entry name" value="HTH_18"/>
    <property type="match status" value="1"/>
</dbReference>
<dbReference type="PANTHER" id="PTHR47504:SF5">
    <property type="entry name" value="RIGHT ORIGIN-BINDING PROTEIN"/>
    <property type="match status" value="1"/>
</dbReference>
<dbReference type="InterPro" id="IPR010499">
    <property type="entry name" value="AraC_E-bd"/>
</dbReference>
<evidence type="ECO:0000313" key="5">
    <source>
        <dbReference type="EMBL" id="MCI2242148.1"/>
    </source>
</evidence>
<gene>
    <name evidence="5" type="ORF">LPT13_07265</name>
</gene>
<dbReference type="Gene3D" id="3.20.80.10">
    <property type="entry name" value="Regulatory factor, effector binding domain"/>
    <property type="match status" value="1"/>
</dbReference>
<dbReference type="InterPro" id="IPR050959">
    <property type="entry name" value="MarA-like"/>
</dbReference>
<sequence>MNLLENLNAAIAYLEEHLGDPLDWEALARKAGCSSFQLQRMFPYLTGMTLPEYVRRRRMTRAAADLLAGDARVAEVALRYGYESPTAFNRAFKAVHGVAPSAARHGGAQLATYPRLTFTLSVKGAEPMDYRIIEQPAFRVVGVPSGNGDWNVEDAGEKATAYWAELGPRIHEILALMDGSEPAGLLGVQLCRDGAFDCYMACVATDAPCPPAMAERVVPAATYAVFECVGPMPQAMNELWHRILTEWLPASGFEWATGSDVERYLTPGMTAPDSRSEVWLPVRPAR</sequence>
<proteinExistence type="predicted"/>
<organism evidence="5 6">
    <name type="scientific">Adlercreutzia faecimuris</name>
    <dbReference type="NCBI Taxonomy" id="2897341"/>
    <lineage>
        <taxon>Bacteria</taxon>
        <taxon>Bacillati</taxon>
        <taxon>Actinomycetota</taxon>
        <taxon>Coriobacteriia</taxon>
        <taxon>Eggerthellales</taxon>
        <taxon>Eggerthellaceae</taxon>
        <taxon>Adlercreutzia</taxon>
    </lineage>
</organism>
<feature type="domain" description="HTH araC/xylS-type" evidence="4">
    <location>
        <begin position="8"/>
        <end position="106"/>
    </location>
</feature>
<keyword evidence="2" id="KW-0238">DNA-binding</keyword>
<keyword evidence="1" id="KW-0805">Transcription regulation</keyword>
<keyword evidence="6" id="KW-1185">Reference proteome</keyword>
<dbReference type="Proteomes" id="UP001430755">
    <property type="component" value="Unassembled WGS sequence"/>
</dbReference>
<dbReference type="SUPFAM" id="SSF55136">
    <property type="entry name" value="Probable bacterial effector-binding domain"/>
    <property type="match status" value="1"/>
</dbReference>
<dbReference type="PROSITE" id="PS00041">
    <property type="entry name" value="HTH_ARAC_FAMILY_1"/>
    <property type="match status" value="1"/>
</dbReference>
<dbReference type="InterPro" id="IPR018060">
    <property type="entry name" value="HTH_AraC"/>
</dbReference>
<dbReference type="SUPFAM" id="SSF46689">
    <property type="entry name" value="Homeodomain-like"/>
    <property type="match status" value="2"/>
</dbReference>